<organism evidence="1 2">
    <name type="scientific">Barrientosiimonas endolithica</name>
    <dbReference type="NCBI Taxonomy" id="1535208"/>
    <lineage>
        <taxon>Bacteria</taxon>
        <taxon>Bacillati</taxon>
        <taxon>Actinomycetota</taxon>
        <taxon>Actinomycetes</taxon>
        <taxon>Micrococcales</taxon>
        <taxon>Dermacoccaceae</taxon>
        <taxon>Barrientosiimonas</taxon>
    </lineage>
</organism>
<sequence length="134" mass="14828">MQMEFSSATFNDPMLTTAIVEAVPDLSVDVPRGQQRPQSLSEDGVPLWTVEVMQEVTEFGRRRTDVFNVRVPSPQRPVLAAGPVRFKDLRATVSTRVQRQGSGRDSRITGVNEAIYWDAQAVEPIRQASDKGAA</sequence>
<dbReference type="EMBL" id="AP027735">
    <property type="protein sequence ID" value="BDZ56600.1"/>
    <property type="molecule type" value="Genomic_DNA"/>
</dbReference>
<reference evidence="2" key="1">
    <citation type="journal article" date="2019" name="Int. J. Syst. Evol. Microbiol.">
        <title>The Global Catalogue of Microorganisms (GCM) 10K type strain sequencing project: providing services to taxonomists for standard genome sequencing and annotation.</title>
        <authorList>
            <consortium name="The Broad Institute Genomics Platform"/>
            <consortium name="The Broad Institute Genome Sequencing Center for Infectious Disease"/>
            <person name="Wu L."/>
            <person name="Ma J."/>
        </authorList>
    </citation>
    <scope>NUCLEOTIDE SEQUENCE [LARGE SCALE GENOMIC DNA]</scope>
    <source>
        <strain evidence="2">NBRC 110608</strain>
    </source>
</reference>
<proteinExistence type="predicted"/>
<name>A0ABN6YKT7_9MICO</name>
<protein>
    <submittedName>
        <fullName evidence="1">Uncharacterized protein</fullName>
    </submittedName>
</protein>
<keyword evidence="2" id="KW-1185">Reference proteome</keyword>
<evidence type="ECO:0000313" key="1">
    <source>
        <dbReference type="EMBL" id="BDZ56600.1"/>
    </source>
</evidence>
<accession>A0ABN6YKT7</accession>
<gene>
    <name evidence="1" type="ORF">GCM10025872_02570</name>
</gene>
<evidence type="ECO:0000313" key="2">
    <source>
        <dbReference type="Proteomes" id="UP001321421"/>
    </source>
</evidence>
<dbReference type="Proteomes" id="UP001321421">
    <property type="component" value="Chromosome"/>
</dbReference>